<dbReference type="InterPro" id="IPR036397">
    <property type="entry name" value="RNaseH_sf"/>
</dbReference>
<dbReference type="PROSITE" id="PS50879">
    <property type="entry name" value="RNASE_H_1"/>
    <property type="match status" value="1"/>
</dbReference>
<dbReference type="Gene3D" id="3.30.420.10">
    <property type="entry name" value="Ribonuclease H-like superfamily/Ribonuclease H"/>
    <property type="match status" value="1"/>
</dbReference>
<dbReference type="Proteomes" id="UP000735302">
    <property type="component" value="Unassembled WGS sequence"/>
</dbReference>
<reference evidence="3 4" key="1">
    <citation type="journal article" date="2021" name="Elife">
        <title>Chloroplast acquisition without the gene transfer in kleptoplastic sea slugs, Plakobranchus ocellatus.</title>
        <authorList>
            <person name="Maeda T."/>
            <person name="Takahashi S."/>
            <person name="Yoshida T."/>
            <person name="Shimamura S."/>
            <person name="Takaki Y."/>
            <person name="Nagai Y."/>
            <person name="Toyoda A."/>
            <person name="Suzuki Y."/>
            <person name="Arimoto A."/>
            <person name="Ishii H."/>
            <person name="Satoh N."/>
            <person name="Nishiyama T."/>
            <person name="Hasebe M."/>
            <person name="Maruyama T."/>
            <person name="Minagawa J."/>
            <person name="Obokata J."/>
            <person name="Shigenobu S."/>
        </authorList>
    </citation>
    <scope>NUCLEOTIDE SEQUENCE [LARGE SCALE GENOMIC DNA]</scope>
</reference>
<dbReference type="GO" id="GO:0003676">
    <property type="term" value="F:nucleic acid binding"/>
    <property type="evidence" value="ECO:0007669"/>
    <property type="project" value="InterPro"/>
</dbReference>
<dbReference type="InterPro" id="IPR000477">
    <property type="entry name" value="RT_dom"/>
</dbReference>
<dbReference type="CDD" id="cd09276">
    <property type="entry name" value="Rnase_HI_RT_non_LTR"/>
    <property type="match status" value="1"/>
</dbReference>
<name>A0AAV4A8Q6_9GAST</name>
<dbReference type="InterPro" id="IPR012337">
    <property type="entry name" value="RNaseH-like_sf"/>
</dbReference>
<organism evidence="3 4">
    <name type="scientific">Plakobranchus ocellatus</name>
    <dbReference type="NCBI Taxonomy" id="259542"/>
    <lineage>
        <taxon>Eukaryota</taxon>
        <taxon>Metazoa</taxon>
        <taxon>Spiralia</taxon>
        <taxon>Lophotrochozoa</taxon>
        <taxon>Mollusca</taxon>
        <taxon>Gastropoda</taxon>
        <taxon>Heterobranchia</taxon>
        <taxon>Euthyneura</taxon>
        <taxon>Panpulmonata</taxon>
        <taxon>Sacoglossa</taxon>
        <taxon>Placobranchoidea</taxon>
        <taxon>Plakobranchidae</taxon>
        <taxon>Plakobranchus</taxon>
    </lineage>
</organism>
<dbReference type="GO" id="GO:0006259">
    <property type="term" value="P:DNA metabolic process"/>
    <property type="evidence" value="ECO:0007669"/>
    <property type="project" value="UniProtKB-ARBA"/>
</dbReference>
<comment type="caution">
    <text evidence="3">The sequence shown here is derived from an EMBL/GenBank/DDBJ whole genome shotgun (WGS) entry which is preliminary data.</text>
</comment>
<protein>
    <submittedName>
        <fullName evidence="3">Pol-like protein</fullName>
    </submittedName>
</protein>
<keyword evidence="4" id="KW-1185">Reference proteome</keyword>
<gene>
    <name evidence="3" type="ORF">PoB_003106000</name>
</gene>
<dbReference type="InterPro" id="IPR043502">
    <property type="entry name" value="DNA/RNA_pol_sf"/>
</dbReference>
<feature type="domain" description="RNase H type-1" evidence="2">
    <location>
        <begin position="400"/>
        <end position="521"/>
    </location>
</feature>
<dbReference type="EMBL" id="BLXT01003739">
    <property type="protein sequence ID" value="GFO04555.1"/>
    <property type="molecule type" value="Genomic_DNA"/>
</dbReference>
<dbReference type="Pfam" id="PF00078">
    <property type="entry name" value="RVT_1"/>
    <property type="match status" value="2"/>
</dbReference>
<dbReference type="SUPFAM" id="SSF53098">
    <property type="entry name" value="Ribonuclease H-like"/>
    <property type="match status" value="1"/>
</dbReference>
<evidence type="ECO:0000259" key="2">
    <source>
        <dbReference type="PROSITE" id="PS50879"/>
    </source>
</evidence>
<dbReference type="InterPro" id="IPR002156">
    <property type="entry name" value="RNaseH_domain"/>
</dbReference>
<feature type="domain" description="Reverse transcriptase" evidence="1">
    <location>
        <begin position="43"/>
        <end position="313"/>
    </location>
</feature>
<dbReference type="AlphaFoldDB" id="A0AAV4A8Q6"/>
<evidence type="ECO:0000259" key="1">
    <source>
        <dbReference type="PROSITE" id="PS50878"/>
    </source>
</evidence>
<dbReference type="CDD" id="cd01650">
    <property type="entry name" value="RT_nLTR_like"/>
    <property type="match status" value="1"/>
</dbReference>
<dbReference type="GO" id="GO:0004523">
    <property type="term" value="F:RNA-DNA hybrid ribonuclease activity"/>
    <property type="evidence" value="ECO:0007669"/>
    <property type="project" value="InterPro"/>
</dbReference>
<dbReference type="SUPFAM" id="SSF56672">
    <property type="entry name" value="DNA/RNA polymerases"/>
    <property type="match status" value="1"/>
</dbReference>
<dbReference type="PROSITE" id="PS50878">
    <property type="entry name" value="RT_POL"/>
    <property type="match status" value="1"/>
</dbReference>
<sequence length="947" mass="108408">MAELKNSIVKSNESAAGPDGVYYQFLRHLPESCLHTLLKLFNNIWTTGDIPPSWRETSVVPIPKPGKDPSDPSNYRPIALTSCLCKTLERMVNDRLIHVLESRNLLSNVQCGFRKDHSTLDHLVRLETFIKKAFARKKQVLAVFFDLEKAYDTTWRYGILKDLFDLDFRGRLPIFILNFLKDRHFKVKVENTFSSSYHQENGVPQGSILSPMLFNLKINNIIDSVSKHVNSSLFVDDFAIYAEGKHLQHLERTIQLCINYVQKLVSKNGFRFLVSKTICVHFHKQRIYTEPALHLDGQPIPVKGEAKFLGVVFDSKLNFSSHVKYLKKKCLKALNLLRVVGHTDWGADRATLLKLYRTLVRSKLDYGSVIYGSAKKHILRTLDPIHHQGLRIALGAFRTSPIKSLYAEAGEPSLEHRHRLKATHLREEKSVFSAELEGIALALTEIKKLTKYNQNFVINSDSLSALQAIQSKNFKVIDIRRLYNLIRKFPPYVHISFVWIPAHVGIRGNENVDKLAKAALNRTSTSGKLIYYSDLKPKINTYIKSVWQRDWDAEGANKLHEVLPNLGEDLHRRGKGAGRKLETAMCRLRVGHTWLTQSYLLKNEQQPFCYACDSLYTVRHILIDCPDFQDTRRKYFSVTDLYRLFREVNPSRIVGPDGVYYQFLRHLPESCLHTLLKLFNNIWTTGDIPPSWREASVVPIPKPGKDPSDPSNYRPIALTSCLCKTLERMVNDRLVHVLESRDLLSEVQCGFRKDHCTLDHLYLKKKCLKDLNLLSVVGHADWGADRATLLKLYRTLVRSKLDYGSVIYGSAKKHVLRALDPIHHQGLCIALGAFRTTPIKSLYAEAGEPSLEHRHIKLASNYVLKLKSLPRNPCHEIGFEAPLSNFSAFTKSEPNLVASTLENIENANINLNTIDNLHVQSPPPWEEHNINVDISLTKQKTKYRKYH</sequence>
<proteinExistence type="predicted"/>
<evidence type="ECO:0000313" key="3">
    <source>
        <dbReference type="EMBL" id="GFO04555.1"/>
    </source>
</evidence>
<accession>A0AAV4A8Q6</accession>
<dbReference type="PANTHER" id="PTHR19446">
    <property type="entry name" value="REVERSE TRANSCRIPTASES"/>
    <property type="match status" value="1"/>
</dbReference>
<dbReference type="Pfam" id="PF00075">
    <property type="entry name" value="RNase_H"/>
    <property type="match status" value="1"/>
</dbReference>
<evidence type="ECO:0000313" key="4">
    <source>
        <dbReference type="Proteomes" id="UP000735302"/>
    </source>
</evidence>